<comment type="caution">
    <text evidence="7">The sequence shown here is derived from an EMBL/GenBank/DDBJ whole genome shotgun (WGS) entry which is preliminary data.</text>
</comment>
<dbReference type="SMART" id="SM00739">
    <property type="entry name" value="KOW"/>
    <property type="match status" value="1"/>
</dbReference>
<name>A0ABQ9JEU1_9CUCU</name>
<dbReference type="CDD" id="cd06089">
    <property type="entry name" value="KOW_RPL26"/>
    <property type="match status" value="1"/>
</dbReference>
<evidence type="ECO:0000256" key="2">
    <source>
        <dbReference type="ARBA" id="ARBA00022980"/>
    </source>
</evidence>
<accession>A0ABQ9JEU1</accession>
<dbReference type="Gene3D" id="2.30.30.30">
    <property type="match status" value="1"/>
</dbReference>
<keyword evidence="2" id="KW-0689">Ribosomal protein</keyword>
<evidence type="ECO:0000313" key="8">
    <source>
        <dbReference type="Proteomes" id="UP001162164"/>
    </source>
</evidence>
<dbReference type="PANTHER" id="PTHR12903">
    <property type="entry name" value="MITOCHONDRIAL RIBOSOMAL PROTEIN L24"/>
    <property type="match status" value="1"/>
</dbReference>
<reference evidence="7" key="1">
    <citation type="journal article" date="2023" name="Insect Mol. Biol.">
        <title>Genome sequencing provides insights into the evolution of gene families encoding plant cell wall-degrading enzymes in longhorned beetles.</title>
        <authorList>
            <person name="Shin N.R."/>
            <person name="Okamura Y."/>
            <person name="Kirsch R."/>
            <person name="Pauchet Y."/>
        </authorList>
    </citation>
    <scope>NUCLEOTIDE SEQUENCE</scope>
    <source>
        <strain evidence="7">MMC_N1</strain>
    </source>
</reference>
<proteinExistence type="inferred from homology"/>
<evidence type="ECO:0000256" key="5">
    <source>
        <dbReference type="ARBA" id="ARBA00035357"/>
    </source>
</evidence>
<dbReference type="SUPFAM" id="SSF50104">
    <property type="entry name" value="Translation proteins SH3-like domain"/>
    <property type="match status" value="1"/>
</dbReference>
<feature type="domain" description="KOW" evidence="6">
    <location>
        <begin position="42"/>
        <end position="69"/>
    </location>
</feature>
<evidence type="ECO:0000256" key="3">
    <source>
        <dbReference type="ARBA" id="ARBA00023274"/>
    </source>
</evidence>
<dbReference type="Pfam" id="PF17136">
    <property type="entry name" value="ribosomal_L24"/>
    <property type="match status" value="1"/>
</dbReference>
<keyword evidence="8" id="KW-1185">Reference proteome</keyword>
<keyword evidence="3" id="KW-0687">Ribonucleoprotein</keyword>
<evidence type="ECO:0000259" key="6">
    <source>
        <dbReference type="SMART" id="SM00739"/>
    </source>
</evidence>
<dbReference type="InterPro" id="IPR005824">
    <property type="entry name" value="KOW"/>
</dbReference>
<dbReference type="InterPro" id="IPR057264">
    <property type="entry name" value="Ribosomal_uL24_C"/>
</dbReference>
<evidence type="ECO:0000256" key="4">
    <source>
        <dbReference type="ARBA" id="ARBA00035283"/>
    </source>
</evidence>
<dbReference type="InterPro" id="IPR041988">
    <property type="entry name" value="Ribosomal_uL24_KOW"/>
</dbReference>
<dbReference type="PROSITE" id="PS01108">
    <property type="entry name" value="RIBOSOMAL_L24"/>
    <property type="match status" value="1"/>
</dbReference>
<dbReference type="EMBL" id="JAPWTJ010000679">
    <property type="protein sequence ID" value="KAJ8976409.1"/>
    <property type="molecule type" value="Genomic_DNA"/>
</dbReference>
<gene>
    <name evidence="7" type="ORF">NQ317_005328</name>
</gene>
<dbReference type="Pfam" id="PF00467">
    <property type="entry name" value="KOW"/>
    <property type="match status" value="1"/>
</dbReference>
<protein>
    <recommendedName>
        <fullName evidence="4">Large ribosomal subunit protein uL24m</fullName>
    </recommendedName>
    <alternativeName>
        <fullName evidence="5">39S ribosomal protein L24, mitochondrial</fullName>
    </alternativeName>
</protein>
<evidence type="ECO:0000313" key="7">
    <source>
        <dbReference type="EMBL" id="KAJ8976409.1"/>
    </source>
</evidence>
<dbReference type="InterPro" id="IPR008991">
    <property type="entry name" value="Translation_prot_SH3-like_sf"/>
</dbReference>
<dbReference type="InterPro" id="IPR003256">
    <property type="entry name" value="Ribosomal_uL24"/>
</dbReference>
<evidence type="ECO:0000256" key="1">
    <source>
        <dbReference type="ARBA" id="ARBA00010618"/>
    </source>
</evidence>
<dbReference type="Proteomes" id="UP001162164">
    <property type="component" value="Unassembled WGS sequence"/>
</dbReference>
<comment type="similarity">
    <text evidence="1">Belongs to the universal ribosomal protein uL24 family.</text>
</comment>
<dbReference type="InterPro" id="IPR014722">
    <property type="entry name" value="Rib_uL2_dom2"/>
</dbReference>
<sequence>MKITRLLFSGIGKWSKQYANLPDRYIKRTMEQYLWNPSGIGASFRGDRVEVLVGKDKGKQGIIKEIFQERLNCELKTVGDNKEFAGVYVQSEQPLLVTTDVALVDPSDLTATPIEWRYTEEGLKVRISTRTGRIIPFPATMEETIDYKSKGTYKEQPKDTSSENVSEITFKPCVMYI</sequence>
<dbReference type="InterPro" id="IPR005825">
    <property type="entry name" value="Ribosomal_uL24_CS"/>
</dbReference>
<organism evidence="7 8">
    <name type="scientific">Molorchus minor</name>
    <dbReference type="NCBI Taxonomy" id="1323400"/>
    <lineage>
        <taxon>Eukaryota</taxon>
        <taxon>Metazoa</taxon>
        <taxon>Ecdysozoa</taxon>
        <taxon>Arthropoda</taxon>
        <taxon>Hexapoda</taxon>
        <taxon>Insecta</taxon>
        <taxon>Pterygota</taxon>
        <taxon>Neoptera</taxon>
        <taxon>Endopterygota</taxon>
        <taxon>Coleoptera</taxon>
        <taxon>Polyphaga</taxon>
        <taxon>Cucujiformia</taxon>
        <taxon>Chrysomeloidea</taxon>
        <taxon>Cerambycidae</taxon>
        <taxon>Lamiinae</taxon>
        <taxon>Monochamini</taxon>
        <taxon>Molorchus</taxon>
    </lineage>
</organism>